<evidence type="ECO:0000313" key="2">
    <source>
        <dbReference type="Proteomes" id="UP000838100"/>
    </source>
</evidence>
<dbReference type="RefSeq" id="WP_237443868.1">
    <property type="nucleotide sequence ID" value="NZ_CAKLPX010000001.1"/>
</dbReference>
<keyword evidence="2" id="KW-1185">Reference proteome</keyword>
<evidence type="ECO:0000313" key="1">
    <source>
        <dbReference type="EMBL" id="CAH0991211.1"/>
    </source>
</evidence>
<dbReference type="EMBL" id="CAKLPX010000001">
    <property type="protein sequence ID" value="CAH0991211.1"/>
    <property type="molecule type" value="Genomic_DNA"/>
</dbReference>
<sequence length="259" mass="28713">MLAIFNTKPLLPEQSADWIYQCFAWALANFDRQEFNERTRLIEPTNAFFPGRVDSVHAKAVNIFSHCQRYAGLSHWPFVLLPPEQFSQQSPALLGLTTIERDSSGSEGSPVSLLSTDTVLALSYQPQQTLKPEDLSSSFAHLLAQHMVAQSQQLPPGGRDYFIEATEVVAIFLGFGVMMVNSAYSFKGGCGSCYNASANRQASLSENEVVFALAVFCQLKSIPYGQATRYLKAHLRASYKRAVKQIKSDIKANNYLTLA</sequence>
<dbReference type="Proteomes" id="UP000838100">
    <property type="component" value="Unassembled WGS sequence"/>
</dbReference>
<evidence type="ECO:0008006" key="3">
    <source>
        <dbReference type="Google" id="ProtNLM"/>
    </source>
</evidence>
<reference evidence="1" key="1">
    <citation type="submission" date="2021-12" db="EMBL/GenBank/DDBJ databases">
        <authorList>
            <person name="Rodrigo-Torres L."/>
            <person name="Arahal R. D."/>
            <person name="Lucena T."/>
        </authorList>
    </citation>
    <scope>NUCLEOTIDE SEQUENCE</scope>
    <source>
        <strain evidence="1">CECT 8267</strain>
    </source>
</reference>
<comment type="caution">
    <text evidence="1">The sequence shown here is derived from an EMBL/GenBank/DDBJ whole genome shotgun (WGS) entry which is preliminary data.</text>
</comment>
<organism evidence="1 2">
    <name type="scientific">Sinobacterium norvegicum</name>
    <dbReference type="NCBI Taxonomy" id="1641715"/>
    <lineage>
        <taxon>Bacteria</taxon>
        <taxon>Pseudomonadati</taxon>
        <taxon>Pseudomonadota</taxon>
        <taxon>Gammaproteobacteria</taxon>
        <taxon>Cellvibrionales</taxon>
        <taxon>Spongiibacteraceae</taxon>
        <taxon>Sinobacterium</taxon>
    </lineage>
</organism>
<proteinExistence type="predicted"/>
<name>A0ABN8EM74_9GAMM</name>
<accession>A0ABN8EM74</accession>
<gene>
    <name evidence="1" type="ORF">SIN8267_01313</name>
</gene>
<protein>
    <recommendedName>
        <fullName evidence="3">Orphan protein</fullName>
    </recommendedName>
</protein>